<protein>
    <submittedName>
        <fullName evidence="3">Site-specific recombinase, phage integrase family</fullName>
    </submittedName>
</protein>
<dbReference type="GO" id="GO:0003677">
    <property type="term" value="F:DNA binding"/>
    <property type="evidence" value="ECO:0007669"/>
    <property type="project" value="InterPro"/>
</dbReference>
<comment type="caution">
    <text evidence="3">The sequence shown here is derived from an EMBL/GenBank/DDBJ whole genome shotgun (WGS) entry which is preliminary data.</text>
</comment>
<keyword evidence="1" id="KW-0233">DNA recombination</keyword>
<evidence type="ECO:0000259" key="2">
    <source>
        <dbReference type="PROSITE" id="PS51898"/>
    </source>
</evidence>
<name>D1PS86_9FIRM</name>
<dbReference type="AlphaFoldDB" id="D1PS86"/>
<keyword evidence="4" id="KW-1185">Reference proteome</keyword>
<dbReference type="PROSITE" id="PS51898">
    <property type="entry name" value="TYR_RECOMBINASE"/>
    <property type="match status" value="1"/>
</dbReference>
<proteinExistence type="predicted"/>
<feature type="domain" description="Tyr recombinase" evidence="2">
    <location>
        <begin position="1"/>
        <end position="148"/>
    </location>
</feature>
<organism evidence="3 4">
    <name type="scientific">Subdoligranulum variabile DSM 15176</name>
    <dbReference type="NCBI Taxonomy" id="411471"/>
    <lineage>
        <taxon>Bacteria</taxon>
        <taxon>Bacillati</taxon>
        <taxon>Bacillota</taxon>
        <taxon>Clostridia</taxon>
        <taxon>Eubacteriales</taxon>
        <taxon>Oscillospiraceae</taxon>
        <taxon>Subdoligranulum</taxon>
    </lineage>
</organism>
<dbReference type="GO" id="GO:0015074">
    <property type="term" value="P:DNA integration"/>
    <property type="evidence" value="ECO:0007669"/>
    <property type="project" value="InterPro"/>
</dbReference>
<dbReference type="PANTHER" id="PTHR30349">
    <property type="entry name" value="PHAGE INTEGRASE-RELATED"/>
    <property type="match status" value="1"/>
</dbReference>
<sequence>MVLQTLASTGIRVSELQFITVEAVRQGHATVHCKGKCREIFLPRDLCRKLLNWCRAQGRTSGAVFVTAGGRPLDRSNLWHEMKALCKQAGVACKKVFPHNLRHLFARAFYKLEKNLSKLADLLGHSSIETTRLYIVESGREHQRLIDKMHLLL</sequence>
<dbReference type="Gene3D" id="1.10.443.10">
    <property type="entry name" value="Intergrase catalytic core"/>
    <property type="match status" value="1"/>
</dbReference>
<dbReference type="InterPro" id="IPR050090">
    <property type="entry name" value="Tyrosine_recombinase_XerCD"/>
</dbReference>
<dbReference type="eggNOG" id="COG4974">
    <property type="taxonomic scope" value="Bacteria"/>
</dbReference>
<dbReference type="STRING" id="411471.SUBVAR_07269"/>
<evidence type="ECO:0000256" key="1">
    <source>
        <dbReference type="ARBA" id="ARBA00023172"/>
    </source>
</evidence>
<dbReference type="HOGENOM" id="CLU_027562_9_2_9"/>
<dbReference type="Proteomes" id="UP000003438">
    <property type="component" value="Unassembled WGS sequence"/>
</dbReference>
<dbReference type="SUPFAM" id="SSF56349">
    <property type="entry name" value="DNA breaking-rejoining enzymes"/>
    <property type="match status" value="1"/>
</dbReference>
<accession>D1PS86</accession>
<dbReference type="PANTHER" id="PTHR30349:SF89">
    <property type="entry name" value="INTEGRASE_RECOMBINASE"/>
    <property type="match status" value="1"/>
</dbReference>
<gene>
    <name evidence="3" type="ORF">SUBVAR_07269</name>
</gene>
<dbReference type="GO" id="GO:0006310">
    <property type="term" value="P:DNA recombination"/>
    <property type="evidence" value="ECO:0007669"/>
    <property type="project" value="UniProtKB-KW"/>
</dbReference>
<dbReference type="Pfam" id="PF00589">
    <property type="entry name" value="Phage_integrase"/>
    <property type="match status" value="1"/>
</dbReference>
<evidence type="ECO:0000313" key="4">
    <source>
        <dbReference type="Proteomes" id="UP000003438"/>
    </source>
</evidence>
<reference evidence="3" key="1">
    <citation type="submission" date="2009-12" db="EMBL/GenBank/DDBJ databases">
        <authorList>
            <person name="Weinstock G."/>
            <person name="Sodergren E."/>
            <person name="Clifton S."/>
            <person name="Fulton L."/>
            <person name="Fulton B."/>
            <person name="Courtney L."/>
            <person name="Fronick C."/>
            <person name="Harrison M."/>
            <person name="Strong C."/>
            <person name="Farmer C."/>
            <person name="Delahaunty K."/>
            <person name="Markovic C."/>
            <person name="Hall O."/>
            <person name="Minx P."/>
            <person name="Tomlinson C."/>
            <person name="Mitreva M."/>
            <person name="Nelson J."/>
            <person name="Hou S."/>
            <person name="Wollam A."/>
            <person name="Pepin K.H."/>
            <person name="Johnson M."/>
            <person name="Bhonagiri V."/>
            <person name="Nash W.E."/>
            <person name="Warren W."/>
            <person name="Chinwalla A."/>
            <person name="Mardis E.R."/>
            <person name="Wilson R.K."/>
        </authorList>
    </citation>
    <scope>NUCLEOTIDE SEQUENCE [LARGE SCALE GENOMIC DNA]</scope>
    <source>
        <strain evidence="3">DSM 15176</strain>
    </source>
</reference>
<dbReference type="EMBL" id="ACBY02000070">
    <property type="protein sequence ID" value="EFB74463.1"/>
    <property type="molecule type" value="Genomic_DNA"/>
</dbReference>
<dbReference type="InterPro" id="IPR011010">
    <property type="entry name" value="DNA_brk_join_enz"/>
</dbReference>
<evidence type="ECO:0000313" key="3">
    <source>
        <dbReference type="EMBL" id="EFB74463.1"/>
    </source>
</evidence>
<dbReference type="InterPro" id="IPR013762">
    <property type="entry name" value="Integrase-like_cat_sf"/>
</dbReference>
<dbReference type="InterPro" id="IPR002104">
    <property type="entry name" value="Integrase_catalytic"/>
</dbReference>